<reference evidence="2 3" key="1">
    <citation type="submission" date="2016-12" db="EMBL/GenBank/DDBJ databases">
        <title>Draft genome sequences of strains Salinicola socius SMB35, Salinicola sp. MH3R3-1 and Chromohalobacter sp. SMB17 from the Verkhnekamsk potash mining region of Russia.</title>
        <authorList>
            <person name="Mavrodi D.V."/>
            <person name="Olsson B.E."/>
            <person name="Korsakova E.S."/>
            <person name="Pyankova A."/>
            <person name="Mavrodi O.V."/>
            <person name="Plotnikova E.G."/>
        </authorList>
    </citation>
    <scope>NUCLEOTIDE SEQUENCE [LARGE SCALE GENOMIC DNA]</scope>
    <source>
        <strain evidence="2 3">SMB35</strain>
    </source>
</reference>
<dbReference type="RefSeq" id="WP_075569607.1">
    <property type="nucleotide sequence ID" value="NZ_MSDO01000009.1"/>
</dbReference>
<comment type="caution">
    <text evidence="2">The sequence shown here is derived from an EMBL/GenBank/DDBJ whole genome shotgun (WGS) entry which is preliminary data.</text>
</comment>
<sequence length="167" mass="18699">MKTHLWMLPAVALGSSMSAGALASDATLSYGQLKTLLDSAERYGFNRYEKLDVDSEDNRFEIEGWRDDGWELDVSMALDDGTLMRESQRRSTTPDWSLTGDELQQALALAQNRGMQRFAELEVDSDGHIEIEGYNAQRHELDLDLHRDDLSTDNLDVSDLGNQGESG</sequence>
<accession>A0A1Q8STH0</accession>
<evidence type="ECO:0000313" key="3">
    <source>
        <dbReference type="Proteomes" id="UP000186878"/>
    </source>
</evidence>
<evidence type="ECO:0000256" key="1">
    <source>
        <dbReference type="SAM" id="SignalP"/>
    </source>
</evidence>
<feature type="chain" id="PRO_5012864452" description="PepSY domain-containing protein" evidence="1">
    <location>
        <begin position="24"/>
        <end position="167"/>
    </location>
</feature>
<name>A0A1Q8STH0_9GAMM</name>
<dbReference type="STRING" id="404433.BTW07_07865"/>
<protein>
    <recommendedName>
        <fullName evidence="4">PepSY domain-containing protein</fullName>
    </recommendedName>
</protein>
<dbReference type="Proteomes" id="UP000186878">
    <property type="component" value="Unassembled WGS sequence"/>
</dbReference>
<organism evidence="2 3">
    <name type="scientific">Salinicola socius</name>
    <dbReference type="NCBI Taxonomy" id="404433"/>
    <lineage>
        <taxon>Bacteria</taxon>
        <taxon>Pseudomonadati</taxon>
        <taxon>Pseudomonadota</taxon>
        <taxon>Gammaproteobacteria</taxon>
        <taxon>Oceanospirillales</taxon>
        <taxon>Halomonadaceae</taxon>
        <taxon>Salinicola</taxon>
    </lineage>
</organism>
<feature type="signal peptide" evidence="1">
    <location>
        <begin position="1"/>
        <end position="23"/>
    </location>
</feature>
<keyword evidence="3" id="KW-1185">Reference proteome</keyword>
<evidence type="ECO:0000313" key="2">
    <source>
        <dbReference type="EMBL" id="OLO04706.1"/>
    </source>
</evidence>
<dbReference type="EMBL" id="MSDO01000009">
    <property type="protein sequence ID" value="OLO04706.1"/>
    <property type="molecule type" value="Genomic_DNA"/>
</dbReference>
<gene>
    <name evidence="2" type="ORF">BTW07_07865</name>
</gene>
<dbReference type="OrthoDB" id="7595029at2"/>
<proteinExistence type="predicted"/>
<dbReference type="AlphaFoldDB" id="A0A1Q8STH0"/>
<keyword evidence="1" id="KW-0732">Signal</keyword>
<evidence type="ECO:0008006" key="4">
    <source>
        <dbReference type="Google" id="ProtNLM"/>
    </source>
</evidence>